<organism evidence="3 4">
    <name type="scientific">Megaselia scalaris</name>
    <name type="common">Humpbacked fly</name>
    <name type="synonym">Phora scalaris</name>
    <dbReference type="NCBI Taxonomy" id="36166"/>
    <lineage>
        <taxon>Eukaryota</taxon>
        <taxon>Metazoa</taxon>
        <taxon>Ecdysozoa</taxon>
        <taxon>Arthropoda</taxon>
        <taxon>Hexapoda</taxon>
        <taxon>Insecta</taxon>
        <taxon>Pterygota</taxon>
        <taxon>Neoptera</taxon>
        <taxon>Endopterygota</taxon>
        <taxon>Diptera</taxon>
        <taxon>Brachycera</taxon>
        <taxon>Muscomorpha</taxon>
        <taxon>Platypezoidea</taxon>
        <taxon>Phoridae</taxon>
        <taxon>Megaseliini</taxon>
        <taxon>Megaselia</taxon>
    </lineage>
</organism>
<protein>
    <recommendedName>
        <fullName evidence="5">BTB domain-containing protein</fullName>
    </recommendedName>
</protein>
<feature type="region of interest" description="Disordered" evidence="1">
    <location>
        <begin position="122"/>
        <end position="151"/>
    </location>
</feature>
<dbReference type="Proteomes" id="UP000015102">
    <property type="component" value="Unassembled WGS sequence"/>
</dbReference>
<reference evidence="4" key="1">
    <citation type="submission" date="2013-02" db="EMBL/GenBank/DDBJ databases">
        <authorList>
            <person name="Hughes D."/>
        </authorList>
    </citation>
    <scope>NUCLEOTIDE SEQUENCE</scope>
    <source>
        <strain>Durham</strain>
        <strain evidence="4">NC isolate 2 -- Noor lab</strain>
    </source>
</reference>
<proteinExistence type="predicted"/>
<dbReference type="STRING" id="36166.T1GI47"/>
<keyword evidence="2" id="KW-0812">Transmembrane</keyword>
<feature type="compositionally biased region" description="Polar residues" evidence="1">
    <location>
        <begin position="38"/>
        <end position="52"/>
    </location>
</feature>
<accession>T1GI47</accession>
<dbReference type="EMBL" id="CAQQ02063361">
    <property type="status" value="NOT_ANNOTATED_CDS"/>
    <property type="molecule type" value="Genomic_DNA"/>
</dbReference>
<feature type="compositionally biased region" description="Low complexity" evidence="1">
    <location>
        <begin position="220"/>
        <end position="233"/>
    </location>
</feature>
<evidence type="ECO:0000256" key="2">
    <source>
        <dbReference type="SAM" id="Phobius"/>
    </source>
</evidence>
<evidence type="ECO:0000256" key="1">
    <source>
        <dbReference type="SAM" id="MobiDB-lite"/>
    </source>
</evidence>
<evidence type="ECO:0000313" key="3">
    <source>
        <dbReference type="EnsemblMetazoa" id="MESCA003114-PA"/>
    </source>
</evidence>
<keyword evidence="2" id="KW-1133">Transmembrane helix</keyword>
<sequence>MYKGEVHVSQEALNSFLKSAENLQVKGLSTEHGRLAAAQTQPHETLDNSPTSRGRHHRNSLTGSGAGNNSSSSSTASGDHSRSLNLKQECDSIMHPSSSSLGALSPYLPPIYRPMSFEPPRKRALRSPFGEQQEVTRGSVLRDGKSSSDSVSPQVSVYIFLIVYYIFWFSILKNKFSICFWTCFYSSSRYDNHSPPSTTGANGNAANSSGCQDGDHLTPGRNSNGGSDGRGSSPNEANLDDKDERDSNDVRIKCESTTNSFAFEQNGAEDLRVKMENPNFSPPLTTTSTTNPPATTPTNILESIKQAESFPAGLAASIAPADMLNVWNATKLNNKNSMMMNTADGKLSSYRREI</sequence>
<evidence type="ECO:0008006" key="5">
    <source>
        <dbReference type="Google" id="ProtNLM"/>
    </source>
</evidence>
<dbReference type="HOGENOM" id="CLU_783662_0_0_1"/>
<name>T1GI47_MEGSC</name>
<dbReference type="EMBL" id="CAQQ02063360">
    <property type="status" value="NOT_ANNOTATED_CDS"/>
    <property type="molecule type" value="Genomic_DNA"/>
</dbReference>
<feature type="region of interest" description="Disordered" evidence="1">
    <location>
        <begin position="33"/>
        <end position="82"/>
    </location>
</feature>
<dbReference type="AlphaFoldDB" id="T1GI47"/>
<feature type="region of interest" description="Disordered" evidence="1">
    <location>
        <begin position="192"/>
        <end position="247"/>
    </location>
</feature>
<dbReference type="EMBL" id="CAQQ02063363">
    <property type="status" value="NOT_ANNOTATED_CDS"/>
    <property type="molecule type" value="Genomic_DNA"/>
</dbReference>
<feature type="compositionally biased region" description="Polar residues" evidence="1">
    <location>
        <begin position="192"/>
        <end position="211"/>
    </location>
</feature>
<dbReference type="EMBL" id="CAQQ02063362">
    <property type="status" value="NOT_ANNOTATED_CDS"/>
    <property type="molecule type" value="Genomic_DNA"/>
</dbReference>
<feature type="transmembrane region" description="Helical" evidence="2">
    <location>
        <begin position="155"/>
        <end position="172"/>
    </location>
</feature>
<feature type="compositionally biased region" description="Low complexity" evidence="1">
    <location>
        <begin position="67"/>
        <end position="78"/>
    </location>
</feature>
<keyword evidence="4" id="KW-1185">Reference proteome</keyword>
<keyword evidence="2" id="KW-0472">Membrane</keyword>
<dbReference type="EnsemblMetazoa" id="MESCA003114-RA">
    <property type="protein sequence ID" value="MESCA003114-PA"/>
    <property type="gene ID" value="MESCA003114"/>
</dbReference>
<reference evidence="3" key="2">
    <citation type="submission" date="2015-06" db="UniProtKB">
        <authorList>
            <consortium name="EnsemblMetazoa"/>
        </authorList>
    </citation>
    <scope>IDENTIFICATION</scope>
</reference>
<evidence type="ECO:0000313" key="4">
    <source>
        <dbReference type="Proteomes" id="UP000015102"/>
    </source>
</evidence>